<proteinExistence type="predicted"/>
<organism evidence="1">
    <name type="scientific">Arion vulgaris</name>
    <dbReference type="NCBI Taxonomy" id="1028688"/>
    <lineage>
        <taxon>Eukaryota</taxon>
        <taxon>Metazoa</taxon>
        <taxon>Spiralia</taxon>
        <taxon>Lophotrochozoa</taxon>
        <taxon>Mollusca</taxon>
        <taxon>Gastropoda</taxon>
        <taxon>Heterobranchia</taxon>
        <taxon>Euthyneura</taxon>
        <taxon>Panpulmonata</taxon>
        <taxon>Eupulmonata</taxon>
        <taxon>Stylommatophora</taxon>
        <taxon>Helicina</taxon>
        <taxon>Arionoidea</taxon>
        <taxon>Arionidae</taxon>
        <taxon>Arion</taxon>
    </lineage>
</organism>
<dbReference type="AlphaFoldDB" id="A0A0B6Y219"/>
<accession>A0A0B6Y219</accession>
<name>A0A0B6Y219_9EUPU</name>
<feature type="non-terminal residue" evidence="1">
    <location>
        <position position="1"/>
    </location>
</feature>
<protein>
    <submittedName>
        <fullName evidence="1">Uncharacterized protein</fullName>
    </submittedName>
</protein>
<sequence>EECFIKQVIINVVSKLMSKVDTETCLIQAPLPLYVSYIDIPALFLVCFNKSMCHITTCWDFFAGSIFKTFMCKLEVAGQVQLYAGSEHW</sequence>
<reference evidence="1" key="1">
    <citation type="submission" date="2014-12" db="EMBL/GenBank/DDBJ databases">
        <title>Insight into the proteome of Arion vulgaris.</title>
        <authorList>
            <person name="Aradska J."/>
            <person name="Bulat T."/>
            <person name="Smidak R."/>
            <person name="Sarate P."/>
            <person name="Gangsoo J."/>
            <person name="Sialana F."/>
            <person name="Bilban M."/>
            <person name="Lubec G."/>
        </authorList>
    </citation>
    <scope>NUCLEOTIDE SEQUENCE</scope>
    <source>
        <tissue evidence="1">Skin</tissue>
    </source>
</reference>
<gene>
    <name evidence="1" type="primary">ORF10447</name>
</gene>
<evidence type="ECO:0000313" key="1">
    <source>
        <dbReference type="EMBL" id="CEK50327.1"/>
    </source>
</evidence>
<dbReference type="EMBL" id="HACG01003462">
    <property type="protein sequence ID" value="CEK50327.1"/>
    <property type="molecule type" value="Transcribed_RNA"/>
</dbReference>